<dbReference type="GO" id="GO:0005509">
    <property type="term" value="F:calcium ion binding"/>
    <property type="evidence" value="ECO:0007669"/>
    <property type="project" value="InterPro"/>
</dbReference>
<dbReference type="Pfam" id="PF12947">
    <property type="entry name" value="EGF_3"/>
    <property type="match status" value="1"/>
</dbReference>
<evidence type="ECO:0000256" key="12">
    <source>
        <dbReference type="RuleBase" id="RU361183"/>
    </source>
</evidence>
<feature type="binding site" evidence="11">
    <location>
        <position position="152"/>
    </location>
    <ligand>
        <name>Zn(2+)</name>
        <dbReference type="ChEBI" id="CHEBI:29105"/>
        <note>catalytic</note>
    </ligand>
</feature>
<keyword evidence="14" id="KW-1133">Transmembrane helix</keyword>
<keyword evidence="1 10" id="KW-0245">EGF-like domain</keyword>
<dbReference type="PANTHER" id="PTHR10127:SF780">
    <property type="entry name" value="METALLOENDOPEPTIDASE"/>
    <property type="match status" value="1"/>
</dbReference>
<accession>A0A7S4GJB7</accession>
<organism evidence="17">
    <name type="scientific">Eutreptiella gymnastica</name>
    <dbReference type="NCBI Taxonomy" id="73025"/>
    <lineage>
        <taxon>Eukaryota</taxon>
        <taxon>Discoba</taxon>
        <taxon>Euglenozoa</taxon>
        <taxon>Euglenida</taxon>
        <taxon>Spirocuta</taxon>
        <taxon>Euglenophyceae</taxon>
        <taxon>Eutreptiales</taxon>
        <taxon>Eutreptiaceae</taxon>
        <taxon>Eutreptiella</taxon>
    </lineage>
</organism>
<feature type="domain" description="Peptidase M12A" evidence="16">
    <location>
        <begin position="51"/>
        <end position="246"/>
    </location>
</feature>
<evidence type="ECO:0000256" key="4">
    <source>
        <dbReference type="ARBA" id="ARBA00022729"/>
    </source>
</evidence>
<dbReference type="GO" id="GO:0004222">
    <property type="term" value="F:metalloendopeptidase activity"/>
    <property type="evidence" value="ECO:0007669"/>
    <property type="project" value="UniProtKB-UniRule"/>
</dbReference>
<dbReference type="PROSITE" id="PS00010">
    <property type="entry name" value="ASX_HYDROXYL"/>
    <property type="match status" value="1"/>
</dbReference>
<comment type="cofactor">
    <cofactor evidence="11 12">
        <name>Zn(2+)</name>
        <dbReference type="ChEBI" id="CHEBI:29105"/>
    </cofactor>
    <text evidence="11 12">Binds 1 zinc ion per subunit.</text>
</comment>
<dbReference type="SUPFAM" id="SSF55486">
    <property type="entry name" value="Metalloproteases ('zincins'), catalytic domain"/>
    <property type="match status" value="1"/>
</dbReference>
<dbReference type="Pfam" id="PF01400">
    <property type="entry name" value="Astacin"/>
    <property type="match status" value="1"/>
</dbReference>
<name>A0A7S4GJB7_9EUGL</name>
<evidence type="ECO:0000256" key="5">
    <source>
        <dbReference type="ARBA" id="ARBA00022737"/>
    </source>
</evidence>
<dbReference type="SMART" id="SM00235">
    <property type="entry name" value="ZnMc"/>
    <property type="match status" value="1"/>
</dbReference>
<keyword evidence="6 11" id="KW-0378">Hydrolase</keyword>
<dbReference type="PROSITE" id="PS00022">
    <property type="entry name" value="EGF_1"/>
    <property type="match status" value="1"/>
</dbReference>
<evidence type="ECO:0000256" key="9">
    <source>
        <dbReference type="ARBA" id="ARBA00023157"/>
    </source>
</evidence>
<feature type="binding site" evidence="11">
    <location>
        <position position="156"/>
    </location>
    <ligand>
        <name>Zn(2+)</name>
        <dbReference type="ChEBI" id="CHEBI:29105"/>
        <note>catalytic</note>
    </ligand>
</feature>
<dbReference type="Gene3D" id="2.10.25.10">
    <property type="entry name" value="Laminin"/>
    <property type="match status" value="1"/>
</dbReference>
<keyword evidence="3 11" id="KW-0479">Metal-binding</keyword>
<reference evidence="17" key="1">
    <citation type="submission" date="2021-01" db="EMBL/GenBank/DDBJ databases">
        <authorList>
            <person name="Corre E."/>
            <person name="Pelletier E."/>
            <person name="Niang G."/>
            <person name="Scheremetjew M."/>
            <person name="Finn R."/>
            <person name="Kale V."/>
            <person name="Holt S."/>
            <person name="Cochrane G."/>
            <person name="Meng A."/>
            <person name="Brown T."/>
            <person name="Cohen L."/>
        </authorList>
    </citation>
    <scope>NUCLEOTIDE SEQUENCE</scope>
    <source>
        <strain evidence="17">CCMP1594</strain>
    </source>
</reference>
<evidence type="ECO:0000256" key="10">
    <source>
        <dbReference type="PROSITE-ProRule" id="PRU00076"/>
    </source>
</evidence>
<feature type="binding site" evidence="11">
    <location>
        <position position="162"/>
    </location>
    <ligand>
        <name>Zn(2+)</name>
        <dbReference type="ChEBI" id="CHEBI:29105"/>
        <note>catalytic</note>
    </ligand>
</feature>
<evidence type="ECO:0000256" key="11">
    <source>
        <dbReference type="PROSITE-ProRule" id="PRU01211"/>
    </source>
</evidence>
<keyword evidence="2 11" id="KW-0645">Protease</keyword>
<feature type="chain" id="PRO_5031603771" description="Metalloendopeptidase" evidence="12">
    <location>
        <begin position="20"/>
        <end position="1104"/>
    </location>
</feature>
<dbReference type="PROSITE" id="PS01187">
    <property type="entry name" value="EGF_CA"/>
    <property type="match status" value="1"/>
</dbReference>
<dbReference type="InterPro" id="IPR001881">
    <property type="entry name" value="EGF-like_Ca-bd_dom"/>
</dbReference>
<dbReference type="AlphaFoldDB" id="A0A7S4GJB7"/>
<dbReference type="InterPro" id="IPR018097">
    <property type="entry name" value="EGF_Ca-bd_CS"/>
</dbReference>
<feature type="region of interest" description="Disordered" evidence="13">
    <location>
        <begin position="1015"/>
        <end position="1044"/>
    </location>
</feature>
<dbReference type="InterPro" id="IPR000742">
    <property type="entry name" value="EGF"/>
</dbReference>
<gene>
    <name evidence="17" type="ORF">EGYM00163_LOCUS50129</name>
</gene>
<dbReference type="Gene3D" id="3.40.390.10">
    <property type="entry name" value="Collagenase (Catalytic Domain)"/>
    <property type="match status" value="1"/>
</dbReference>
<proteinExistence type="predicted"/>
<keyword evidence="14" id="KW-0472">Membrane</keyword>
<dbReference type="InterPro" id="IPR006026">
    <property type="entry name" value="Peptidase_Metallo"/>
</dbReference>
<dbReference type="SMART" id="SM00181">
    <property type="entry name" value="EGF"/>
    <property type="match status" value="3"/>
</dbReference>
<evidence type="ECO:0000256" key="2">
    <source>
        <dbReference type="ARBA" id="ARBA00022670"/>
    </source>
</evidence>
<keyword evidence="8 11" id="KW-0482">Metalloprotease</keyword>
<dbReference type="EC" id="3.4.24.-" evidence="12"/>
<dbReference type="InterPro" id="IPR000152">
    <property type="entry name" value="EGF-type_Asp/Asn_hydroxyl_site"/>
</dbReference>
<keyword evidence="5" id="KW-0677">Repeat</keyword>
<dbReference type="PROSITE" id="PS50026">
    <property type="entry name" value="EGF_3"/>
    <property type="match status" value="1"/>
</dbReference>
<dbReference type="InterPro" id="IPR024079">
    <property type="entry name" value="MetalloPept_cat_dom_sf"/>
</dbReference>
<dbReference type="PROSITE" id="PS51864">
    <property type="entry name" value="ASTACIN"/>
    <property type="match status" value="1"/>
</dbReference>
<evidence type="ECO:0000313" key="17">
    <source>
        <dbReference type="EMBL" id="CAE0838757.1"/>
    </source>
</evidence>
<evidence type="ECO:0000256" key="6">
    <source>
        <dbReference type="ARBA" id="ARBA00022801"/>
    </source>
</evidence>
<keyword evidence="4 12" id="KW-0732">Signal</keyword>
<evidence type="ECO:0000256" key="7">
    <source>
        <dbReference type="ARBA" id="ARBA00022833"/>
    </source>
</evidence>
<evidence type="ECO:0000259" key="16">
    <source>
        <dbReference type="PROSITE" id="PS51864"/>
    </source>
</evidence>
<keyword evidence="14" id="KW-0812">Transmembrane</keyword>
<dbReference type="PANTHER" id="PTHR10127">
    <property type="entry name" value="DISCOIDIN, CUB, EGF, LAMININ , AND ZINC METALLOPROTEASE DOMAIN CONTAINING"/>
    <property type="match status" value="1"/>
</dbReference>
<sequence>MYPFLLLTLVGLASCTTEARPATGQSLSSIPVPEGYTDIGGDVFVRRSRGKFTPQAWLGYQWPRAASGISYRLDPQFTADEKATIKSSLDHVTSRICIPFELDKTGNGRILDFQAGKDGCFTLLNSVGDIYVKDVIPISLQPSCLVMGTVVHEILHALGIVHEHQRPDRDQYVIAGSTTGVHTDVDAGKDNFKVVPAVTVDLPRRYDYYSIMHYEVGFTAPLAIGQVQGLSQGDIDLLSWIYGGCPADRTLPPPYGNQPSVGHGFGTDLRCLHDASAAPKIGLGSSITVRFWAKTDREGAKVRVRHTLPDGATTSAPSGAGLLVPGFVEVKFTPTTEYVRQKVPLRVDFQSGDASVSCETTVLVVSAAAHHDCFGLAADSPYVCGGHGTCVAQDLCDCLPAYSGHACSCGPPAAAAQCRCSGQSLGASGTYGSKCDRWDDDCASTGGWCYVDKAQCPTASPSRVGRGMYWSCTPCSSPAPAVKCQKKHEPSVYLGWLSRDIPRSKFLQASGGELVAEEDWELDFVEENVLQFQVSYVGMALELLGPTIMHADFYTDAGNLFWEYRAVVDGRSWGAYRRNGGRFGMMPGLTTSMGHFPKKGYVRVRVQNARWYYGNANNGKPYKATAEEGGYQGKDDPTFGTRAPERLYLRLDGHIHCRDGQFGFHCDKTCPGGAGHQQCFGNGLCSDGVYGTGRCQCYSQWDPQSSCQFCKAGLTGYNCHISTTAKPRPQHYHYHPEPALINEPLSIFIEGWDLPKPPASGDAVKLVLLDAANSTANCDAAPARGTRVVFAASAHAENAPNASAAGNASAPANASGASESVPEWTARQAIVVVPHEAQSLGALGVCYSSDGAKFSAVPPLAEVLRFEDTNECVEGSHQCHNDATCHNTPGSYQCVCNKGFAGDGHECYVPGCTKYNSPCMLWNESLGKRQGNICAMTQEHSMTGPWCVSSCDLDSCQIVECQACTDPGLFGDMVNYARRFFAMKEAWIFVAGALLVLCLLYTCCQRCRRPKAVQGRRVGMPGGTQLHDSPPPPNGVPADLSPPQLQPYEMRAVGGAPHGSPIAAAHHQPDPRIVQAIAAGDPTVLAAYYSNGPPPATAPQYPNS</sequence>
<feature type="domain" description="EGF-like" evidence="15">
    <location>
        <begin position="868"/>
        <end position="906"/>
    </location>
</feature>
<dbReference type="SMART" id="SM00179">
    <property type="entry name" value="EGF_CA"/>
    <property type="match status" value="1"/>
</dbReference>
<evidence type="ECO:0000256" key="14">
    <source>
        <dbReference type="SAM" id="Phobius"/>
    </source>
</evidence>
<dbReference type="PRINTS" id="PR00480">
    <property type="entry name" value="ASTACIN"/>
</dbReference>
<evidence type="ECO:0000256" key="13">
    <source>
        <dbReference type="SAM" id="MobiDB-lite"/>
    </source>
</evidence>
<dbReference type="GO" id="GO:0008270">
    <property type="term" value="F:zinc ion binding"/>
    <property type="evidence" value="ECO:0007669"/>
    <property type="project" value="UniProtKB-UniRule"/>
</dbReference>
<evidence type="ECO:0000259" key="15">
    <source>
        <dbReference type="PROSITE" id="PS50026"/>
    </source>
</evidence>
<feature type="transmembrane region" description="Helical" evidence="14">
    <location>
        <begin position="986"/>
        <end position="1004"/>
    </location>
</feature>
<evidence type="ECO:0000256" key="8">
    <source>
        <dbReference type="ARBA" id="ARBA00023049"/>
    </source>
</evidence>
<dbReference type="SUPFAM" id="SSF57196">
    <property type="entry name" value="EGF/Laminin"/>
    <property type="match status" value="1"/>
</dbReference>
<feature type="signal peptide" evidence="12">
    <location>
        <begin position="1"/>
        <end position="19"/>
    </location>
</feature>
<dbReference type="InterPro" id="IPR001506">
    <property type="entry name" value="Peptidase_M12A"/>
</dbReference>
<feature type="active site" evidence="11">
    <location>
        <position position="153"/>
    </location>
</feature>
<evidence type="ECO:0000256" key="3">
    <source>
        <dbReference type="ARBA" id="ARBA00022723"/>
    </source>
</evidence>
<keyword evidence="7 11" id="KW-0862">Zinc</keyword>
<dbReference type="FunFam" id="2.10.25.10:FF:000038">
    <property type="entry name" value="Fibrillin 2"/>
    <property type="match status" value="1"/>
</dbReference>
<keyword evidence="9" id="KW-1015">Disulfide bond</keyword>
<dbReference type="CDD" id="cd00054">
    <property type="entry name" value="EGF_CA"/>
    <property type="match status" value="1"/>
</dbReference>
<dbReference type="GO" id="GO:0006508">
    <property type="term" value="P:proteolysis"/>
    <property type="evidence" value="ECO:0007669"/>
    <property type="project" value="UniProtKB-KW"/>
</dbReference>
<dbReference type="EMBL" id="HBJA01145779">
    <property type="protein sequence ID" value="CAE0838757.1"/>
    <property type="molecule type" value="Transcribed_RNA"/>
</dbReference>
<protein>
    <recommendedName>
        <fullName evidence="12">Metalloendopeptidase</fullName>
        <ecNumber evidence="12">3.4.24.-</ecNumber>
    </recommendedName>
</protein>
<comment type="caution">
    <text evidence="10">Lacks conserved residue(s) required for the propagation of feature annotation.</text>
</comment>
<dbReference type="InterPro" id="IPR024731">
    <property type="entry name" value="NELL2-like_EGF"/>
</dbReference>
<evidence type="ECO:0000256" key="1">
    <source>
        <dbReference type="ARBA" id="ARBA00022536"/>
    </source>
</evidence>